<feature type="transmembrane region" description="Helical" evidence="1">
    <location>
        <begin position="45"/>
        <end position="66"/>
    </location>
</feature>
<feature type="transmembrane region" description="Helical" evidence="1">
    <location>
        <begin position="12"/>
        <end position="33"/>
    </location>
</feature>
<keyword evidence="1" id="KW-0472">Membrane</keyword>
<proteinExistence type="predicted"/>
<accession>A0ABP6SVA1</accession>
<organism evidence="2 3">
    <name type="scientific">Cryptosporangium minutisporangium</name>
    <dbReference type="NCBI Taxonomy" id="113569"/>
    <lineage>
        <taxon>Bacteria</taxon>
        <taxon>Bacillati</taxon>
        <taxon>Actinomycetota</taxon>
        <taxon>Actinomycetes</taxon>
        <taxon>Cryptosporangiales</taxon>
        <taxon>Cryptosporangiaceae</taxon>
        <taxon>Cryptosporangium</taxon>
    </lineage>
</organism>
<protein>
    <submittedName>
        <fullName evidence="2">Uncharacterized protein</fullName>
    </submittedName>
</protein>
<gene>
    <name evidence="2" type="ORF">GCM10020369_22600</name>
</gene>
<keyword evidence="3" id="KW-1185">Reference proteome</keyword>
<sequence length="71" mass="7667">MSDALRTALYWLSSALGAFGLVLLLVALVQSRLKTRVRETTPMRVLAIAILLLAAAATLGATAWIWPHPPQ</sequence>
<name>A0ABP6SVA1_9ACTN</name>
<comment type="caution">
    <text evidence="2">The sequence shown here is derived from an EMBL/GenBank/DDBJ whole genome shotgun (WGS) entry which is preliminary data.</text>
</comment>
<evidence type="ECO:0000313" key="2">
    <source>
        <dbReference type="EMBL" id="GAA3386196.1"/>
    </source>
</evidence>
<keyword evidence="1" id="KW-0812">Transmembrane</keyword>
<evidence type="ECO:0000256" key="1">
    <source>
        <dbReference type="SAM" id="Phobius"/>
    </source>
</evidence>
<dbReference type="RefSeq" id="WP_345727991.1">
    <property type="nucleotide sequence ID" value="NZ_BAAAYN010000014.1"/>
</dbReference>
<dbReference type="EMBL" id="BAAAYN010000014">
    <property type="protein sequence ID" value="GAA3386196.1"/>
    <property type="molecule type" value="Genomic_DNA"/>
</dbReference>
<evidence type="ECO:0000313" key="3">
    <source>
        <dbReference type="Proteomes" id="UP001501676"/>
    </source>
</evidence>
<reference evidence="3" key="1">
    <citation type="journal article" date="2019" name="Int. J. Syst. Evol. Microbiol.">
        <title>The Global Catalogue of Microorganisms (GCM) 10K type strain sequencing project: providing services to taxonomists for standard genome sequencing and annotation.</title>
        <authorList>
            <consortium name="The Broad Institute Genomics Platform"/>
            <consortium name="The Broad Institute Genome Sequencing Center for Infectious Disease"/>
            <person name="Wu L."/>
            <person name="Ma J."/>
        </authorList>
    </citation>
    <scope>NUCLEOTIDE SEQUENCE [LARGE SCALE GENOMIC DNA]</scope>
    <source>
        <strain evidence="3">JCM 9458</strain>
    </source>
</reference>
<keyword evidence="1" id="KW-1133">Transmembrane helix</keyword>
<dbReference type="Proteomes" id="UP001501676">
    <property type="component" value="Unassembled WGS sequence"/>
</dbReference>